<evidence type="ECO:0000256" key="2">
    <source>
        <dbReference type="ARBA" id="ARBA00004286"/>
    </source>
</evidence>
<keyword evidence="5" id="KW-1017">Isopeptide bond</keyword>
<dbReference type="PROSITE" id="PS50172">
    <property type="entry name" value="BRCT"/>
    <property type="match status" value="2"/>
</dbReference>
<keyword evidence="16" id="KW-1185">Reference proteome</keyword>
<dbReference type="PROSITE" id="PS50006">
    <property type="entry name" value="FHA_DOMAIN"/>
    <property type="match status" value="1"/>
</dbReference>
<dbReference type="Pfam" id="PF16770">
    <property type="entry name" value="RTT107_BRCT_5"/>
    <property type="match status" value="1"/>
</dbReference>
<feature type="region of interest" description="Disordered" evidence="14">
    <location>
        <begin position="1818"/>
        <end position="1839"/>
    </location>
</feature>
<feature type="compositionally biased region" description="Polar residues" evidence="14">
    <location>
        <begin position="1492"/>
        <end position="1502"/>
    </location>
</feature>
<dbReference type="CDD" id="cd18432">
    <property type="entry name" value="BRCT_PAXIP1_rpt6_like"/>
    <property type="match status" value="1"/>
</dbReference>
<evidence type="ECO:0000256" key="5">
    <source>
        <dbReference type="ARBA" id="ARBA00022499"/>
    </source>
</evidence>
<dbReference type="Pfam" id="PF00498">
    <property type="entry name" value="FHA"/>
    <property type="match status" value="1"/>
</dbReference>
<dbReference type="InterPro" id="IPR000253">
    <property type="entry name" value="FHA_dom"/>
</dbReference>
<dbReference type="SMART" id="SM00292">
    <property type="entry name" value="BRCT"/>
    <property type="match status" value="2"/>
</dbReference>
<dbReference type="Proteomes" id="UP000015103">
    <property type="component" value="Unassembled WGS sequence"/>
</dbReference>
<evidence type="ECO:0000256" key="10">
    <source>
        <dbReference type="ARBA" id="ARBA00023242"/>
    </source>
</evidence>
<comment type="subcellular location">
    <subcellularLocation>
        <location evidence="2">Chromosome</location>
    </subcellularLocation>
    <subcellularLocation>
        <location evidence="1">Nucleus</location>
    </subcellularLocation>
</comment>
<dbReference type="Pfam" id="PF16589">
    <property type="entry name" value="BRCT_2"/>
    <property type="match status" value="1"/>
</dbReference>
<protein>
    <recommendedName>
        <fullName evidence="3">Mediator of DNA damage checkpoint protein 1</fullName>
    </recommendedName>
    <alternativeName>
        <fullName evidence="13">PAX transactivation activation domain-interacting protein</fullName>
    </alternativeName>
    <alternativeName>
        <fullName evidence="12">PAX-interacting protein 1</fullName>
    </alternativeName>
</protein>
<dbReference type="InterPro" id="IPR051579">
    <property type="entry name" value="DDR_Transcriptional_Reg"/>
</dbReference>
<dbReference type="SUPFAM" id="SSF52113">
    <property type="entry name" value="BRCT domain"/>
    <property type="match status" value="2"/>
</dbReference>
<keyword evidence="9" id="KW-0007">Acetylation</keyword>
<reference evidence="15" key="1">
    <citation type="submission" date="2015-05" db="UniProtKB">
        <authorList>
            <consortium name="EnsemblMetazoa"/>
        </authorList>
    </citation>
    <scope>IDENTIFICATION</scope>
</reference>
<evidence type="ECO:0000313" key="16">
    <source>
        <dbReference type="Proteomes" id="UP000015103"/>
    </source>
</evidence>
<evidence type="ECO:0000256" key="3">
    <source>
        <dbReference type="ARBA" id="ARBA00015014"/>
    </source>
</evidence>
<feature type="region of interest" description="Disordered" evidence="14">
    <location>
        <begin position="1733"/>
        <end position="1786"/>
    </location>
</feature>
<keyword evidence="8" id="KW-0832">Ubl conjugation</keyword>
<evidence type="ECO:0000256" key="13">
    <source>
        <dbReference type="ARBA" id="ARBA00030146"/>
    </source>
</evidence>
<keyword evidence="11" id="KW-0131">Cell cycle</keyword>
<feature type="compositionally biased region" description="Polar residues" evidence="14">
    <location>
        <begin position="67"/>
        <end position="83"/>
    </location>
</feature>
<dbReference type="InterPro" id="IPR008984">
    <property type="entry name" value="SMAD_FHA_dom_sf"/>
</dbReference>
<accession>T1I7S3</accession>
<evidence type="ECO:0000256" key="9">
    <source>
        <dbReference type="ARBA" id="ARBA00022990"/>
    </source>
</evidence>
<dbReference type="InterPro" id="IPR001357">
    <property type="entry name" value="BRCT_dom"/>
</dbReference>
<evidence type="ECO:0000313" key="15">
    <source>
        <dbReference type="EnsemblMetazoa" id="RPRC012345-PA"/>
    </source>
</evidence>
<feature type="region of interest" description="Disordered" evidence="14">
    <location>
        <begin position="1465"/>
        <end position="1607"/>
    </location>
</feature>
<dbReference type="eggNOG" id="KOG2043">
    <property type="taxonomic scope" value="Eukaryota"/>
</dbReference>
<dbReference type="GO" id="GO:0005694">
    <property type="term" value="C:chromosome"/>
    <property type="evidence" value="ECO:0007669"/>
    <property type="project" value="UniProtKB-SubCell"/>
</dbReference>
<dbReference type="HOGENOM" id="CLU_233527_0_0_1"/>
<feature type="compositionally biased region" description="Polar residues" evidence="14">
    <location>
        <begin position="1465"/>
        <end position="1476"/>
    </location>
</feature>
<sequence>MDNVAKLTVNGIVHDIFNRENIIGRGDNCNIIINNEAVSSQHAIIEASECEEHILYDLGSTNKTKLGKVSNSPKHHGSTNFTIPETPEKCESSNLHSLEVSETKDDDDIINSSDIDIFDEEEICKHETDIKLSSIIRGKSRNHDAINLEADKKSEIHHAKSKANKIKEETSLKEIMETYSQENLRENETFEEGRLFDERESIYDIPTQTINEEGHLFEETSKTFEVEIQQDVMNSRNAEGRKRELVKTPDKSCEMNDQFDIEEADTLDPTEFEINSITVSEKTLPAVTKGCTRNVENQFSKIKQPGNYVDEDEFKFSGRKVNEINTQDMLCKSRDDSDDEAEEMKPLIVMDIQLPKEEREDIKYNVFGKEKVGLDSLHSKELPDNNGCINLTVKEDNISSEVRSKYQNEKVDKCAFELINKKDSCCGSQKNLSAKEDSEENVNYKEKKMKLSQMMKFSASGESKRDVTAFSMLGSNRLPELWSQPVVNKNVVTSNEENNLCFDKSTGPQTKITDFEDSSTFVNLTLSNMQFQPTESQKCLSTVVATPANFNETKRELESAVQEKQNSTSKSERLGDSDICNSMKQSVLISGDMCNKTEKGFFEKDKYKELFNQAEDVIHTKEEISKAGEIVSEATSDLKSLNDSDICNLLTQPILTVENINAKNVNKDIEKKKKITNLSNKVEGLIFEDREDVLIDRESDKNNLDIGDLKTQPVLTAEDPHEIEENKVCGKKSKFPALEMKNLSVKGENKIFRKEKAVELLSRSNDEFHKSAYEGDKNDKWILNDIDICDLETQSVVTTSKDQLAKKERKSWVQENELQSPFKTDIVSPQEENLETKETISLQGEECDQQTFNDTDICDVLTQPVSLVLENVIDKCENKIIKEQKTIESPGKPFYGFQVSGNEESKSGCQNISNDVDISDLETQSVVSSPENLLTKEGSKTCKKGIELQPSLKADVVSPQKEELEAKKTLPIQEKECDQESSCDIDICDVLTQPIAMTPKNLGDKGENKIYSTEKAIVSPDKPFYGFHKTANEKGDVSNILGLSKFESQKSETNKNRMQENALALTKENVDEEDDSCLLTQPVSIPHVESKDQQTLLGKEKIANYHCMDNKLTHLFPKKYNFSKVESVNNKSKNQILTSKERLIEEEDQLMCNTSMSDLSFSSMLTQPILPLNAKNEKDNEIKVTNSNTEAEGNKSAGFMVNLPSKDYSFKKSENSVKSVICDEIDQNLNDDSISDMLTQPVIVDDISHHKVKEALEGVVKCSQRKDTEQNSINKIEIAKEKFSHFDILSSVKENKNVNSSSIRPTVGQKIEHILSDSSSMFSGTLKKKFTKQVTATIDSNEGNEVDIIIPENRKNITLRLKKEKKIKSLESESVQKECLTECSKNSKGIEHDLTHLVTNSNNIQSGEQSENQRKLSKVNHVPIAMLEGRAEKRENDLTIENTSNSVEINSISCIVADNSSCKNNKGKSVTVPKTNNKSDKGVSKKKVPLNIVTSKINSDTNDASEEKKSQLEMGRGKRKRMKKIYKDFSTDGEAENLDSNHSEKNSQNKSAKVGELAGNYNNVENQKKSVAERNRKSKKNKQDEELKSKENISSHKKPCTREFDSSLTSVNEEGKFGINLKEISQELKNKKKKAEETGNYNQSKIKRNDSTITKTFTASLQTSDSERENLDSLECSFNLKNWNSPLNKSEMRTYSRKKSFTSVSGGHSISSSDQFNEWKNITIQGQKISKEIKVESSMPSNDSTLKRGLEQDSTEVPSKKKFKTKKVNNDARDKKKSVESQSEIRTAKQKALPVQLISPVIRLTRCHYSEKVCKNSTSNKEISSNSSRKANHSREVEESGGQIVDCPKSCTVLVTDKVRRTVKFLCAVALGRPIVSPQWLTSSKTSHTFLGWYIRLEVDHDKYLLKDKAAEQQFSFTLKESLAKARKTPLLRGKSIFVTNSVKPPPLDMQSIVECSGGKFLSKVPTHWPQDTVIISCNEDKSVYNKYRKKQQNIPIVSAEFILSGILQQDFNPDKTGANFEKL</sequence>
<dbReference type="EnsemblMetazoa" id="RPRC012345-RA">
    <property type="protein sequence ID" value="RPRC012345-PA"/>
    <property type="gene ID" value="RPRC012345"/>
</dbReference>
<dbReference type="EMBL" id="ACPB03005591">
    <property type="status" value="NOT_ANNOTATED_CDS"/>
    <property type="molecule type" value="Genomic_DNA"/>
</dbReference>
<feature type="compositionally biased region" description="Basic and acidic residues" evidence="14">
    <location>
        <begin position="1566"/>
        <end position="1605"/>
    </location>
</feature>
<dbReference type="InterPro" id="IPR036420">
    <property type="entry name" value="BRCT_dom_sf"/>
</dbReference>
<dbReference type="STRING" id="13249.T1I7S3"/>
<feature type="compositionally biased region" description="Basic and acidic residues" evidence="14">
    <location>
        <begin position="1768"/>
        <end position="1779"/>
    </location>
</feature>
<dbReference type="GO" id="GO:0006974">
    <property type="term" value="P:DNA damage response"/>
    <property type="evidence" value="ECO:0007669"/>
    <property type="project" value="UniProtKB-KW"/>
</dbReference>
<dbReference type="SUPFAM" id="SSF49879">
    <property type="entry name" value="SMAD/FHA domain"/>
    <property type="match status" value="1"/>
</dbReference>
<evidence type="ECO:0000256" key="14">
    <source>
        <dbReference type="SAM" id="MobiDB-lite"/>
    </source>
</evidence>
<dbReference type="Gene3D" id="3.40.50.10190">
    <property type="entry name" value="BRCT domain"/>
    <property type="match status" value="2"/>
</dbReference>
<proteinExistence type="predicted"/>
<evidence type="ECO:0000256" key="1">
    <source>
        <dbReference type="ARBA" id="ARBA00004123"/>
    </source>
</evidence>
<name>T1I7S3_RHOPR</name>
<evidence type="ECO:0000256" key="7">
    <source>
        <dbReference type="ARBA" id="ARBA00022763"/>
    </source>
</evidence>
<feature type="compositionally biased region" description="Low complexity" evidence="14">
    <location>
        <begin position="1818"/>
        <end position="1829"/>
    </location>
</feature>
<dbReference type="Gene3D" id="2.60.200.20">
    <property type="match status" value="1"/>
</dbReference>
<dbReference type="SMART" id="SM00240">
    <property type="entry name" value="FHA"/>
    <property type="match status" value="1"/>
</dbReference>
<dbReference type="CDD" id="cd17744">
    <property type="entry name" value="BRCT_MDC1_rpt1"/>
    <property type="match status" value="1"/>
</dbReference>
<dbReference type="VEuPathDB" id="VectorBase:RPRC012345"/>
<dbReference type="InParanoid" id="T1I7S3"/>
<evidence type="ECO:0000256" key="8">
    <source>
        <dbReference type="ARBA" id="ARBA00022843"/>
    </source>
</evidence>
<organism evidence="15 16">
    <name type="scientific">Rhodnius prolixus</name>
    <name type="common">Triatomid bug</name>
    <dbReference type="NCBI Taxonomy" id="13249"/>
    <lineage>
        <taxon>Eukaryota</taxon>
        <taxon>Metazoa</taxon>
        <taxon>Ecdysozoa</taxon>
        <taxon>Arthropoda</taxon>
        <taxon>Hexapoda</taxon>
        <taxon>Insecta</taxon>
        <taxon>Pterygota</taxon>
        <taxon>Neoptera</taxon>
        <taxon>Paraneoptera</taxon>
        <taxon>Hemiptera</taxon>
        <taxon>Heteroptera</taxon>
        <taxon>Panheteroptera</taxon>
        <taxon>Cimicomorpha</taxon>
        <taxon>Reduviidae</taxon>
        <taxon>Triatominae</taxon>
        <taxon>Rhodnius</taxon>
    </lineage>
</organism>
<dbReference type="GO" id="GO:0005634">
    <property type="term" value="C:nucleus"/>
    <property type="evidence" value="ECO:0007669"/>
    <property type="project" value="UniProtKB-SubCell"/>
</dbReference>
<dbReference type="PANTHER" id="PTHR23196">
    <property type="entry name" value="PAX TRANSCRIPTION ACTIVATION DOMAIN INTERACTING PROTEIN"/>
    <property type="match status" value="1"/>
</dbReference>
<evidence type="ECO:0000256" key="4">
    <source>
        <dbReference type="ARBA" id="ARBA00022454"/>
    </source>
</evidence>
<evidence type="ECO:0000256" key="11">
    <source>
        <dbReference type="ARBA" id="ARBA00023306"/>
    </source>
</evidence>
<keyword evidence="6" id="KW-0677">Repeat</keyword>
<dbReference type="PANTHER" id="PTHR23196:SF1">
    <property type="entry name" value="PAX-INTERACTING PROTEIN 1"/>
    <property type="match status" value="1"/>
</dbReference>
<evidence type="ECO:0000256" key="12">
    <source>
        <dbReference type="ARBA" id="ARBA00023858"/>
    </source>
</evidence>
<feature type="region of interest" description="Disordered" evidence="14">
    <location>
        <begin position="67"/>
        <end position="90"/>
    </location>
</feature>
<keyword evidence="10" id="KW-0539">Nucleus</keyword>
<keyword evidence="4" id="KW-0158">Chromosome</keyword>
<keyword evidence="7" id="KW-0227">DNA damage</keyword>
<evidence type="ECO:0000256" key="6">
    <source>
        <dbReference type="ARBA" id="ARBA00022737"/>
    </source>
</evidence>